<organism evidence="1 2">
    <name type="scientific">Chaetomium tenue</name>
    <dbReference type="NCBI Taxonomy" id="1854479"/>
    <lineage>
        <taxon>Eukaryota</taxon>
        <taxon>Fungi</taxon>
        <taxon>Dikarya</taxon>
        <taxon>Ascomycota</taxon>
        <taxon>Pezizomycotina</taxon>
        <taxon>Sordariomycetes</taxon>
        <taxon>Sordariomycetidae</taxon>
        <taxon>Sordariales</taxon>
        <taxon>Chaetomiaceae</taxon>
        <taxon>Chaetomium</taxon>
    </lineage>
</organism>
<comment type="caution">
    <text evidence="1">The sequence shown here is derived from an EMBL/GenBank/DDBJ whole genome shotgun (WGS) entry which is preliminary data.</text>
</comment>
<protein>
    <submittedName>
        <fullName evidence="1">Uncharacterized protein</fullName>
    </submittedName>
</protein>
<accession>A0ACB7PNC1</accession>
<evidence type="ECO:0000313" key="1">
    <source>
        <dbReference type="EMBL" id="KAH6641559.1"/>
    </source>
</evidence>
<keyword evidence="2" id="KW-1185">Reference proteome</keyword>
<dbReference type="EMBL" id="JAGIZQ010000002">
    <property type="protein sequence ID" value="KAH6641559.1"/>
    <property type="molecule type" value="Genomic_DNA"/>
</dbReference>
<reference evidence="1 2" key="1">
    <citation type="journal article" date="2021" name="Nat. Commun.">
        <title>Genetic determinants of endophytism in the Arabidopsis root mycobiome.</title>
        <authorList>
            <person name="Mesny F."/>
            <person name="Miyauchi S."/>
            <person name="Thiergart T."/>
            <person name="Pickel B."/>
            <person name="Atanasova L."/>
            <person name="Karlsson M."/>
            <person name="Huettel B."/>
            <person name="Barry K.W."/>
            <person name="Haridas S."/>
            <person name="Chen C."/>
            <person name="Bauer D."/>
            <person name="Andreopoulos W."/>
            <person name="Pangilinan J."/>
            <person name="LaButti K."/>
            <person name="Riley R."/>
            <person name="Lipzen A."/>
            <person name="Clum A."/>
            <person name="Drula E."/>
            <person name="Henrissat B."/>
            <person name="Kohler A."/>
            <person name="Grigoriev I.V."/>
            <person name="Martin F.M."/>
            <person name="Hacquard S."/>
        </authorList>
    </citation>
    <scope>NUCLEOTIDE SEQUENCE [LARGE SCALE GENOMIC DNA]</scope>
    <source>
        <strain evidence="1 2">MPI-SDFR-AT-0079</strain>
    </source>
</reference>
<name>A0ACB7PNC1_9PEZI</name>
<evidence type="ECO:0000313" key="2">
    <source>
        <dbReference type="Proteomes" id="UP000724584"/>
    </source>
</evidence>
<dbReference type="Proteomes" id="UP000724584">
    <property type="component" value="Unassembled WGS sequence"/>
</dbReference>
<gene>
    <name evidence="1" type="ORF">F5144DRAFT_481672</name>
</gene>
<proteinExistence type="predicted"/>
<sequence>MEGPLSVPPDRGTIIGRAVWKVRYVVVGSVNRDRTQPGPANRTTAPRDLARPTPEGIFLTIYKSKEDIEPIQQYALSSIADCQLQLMAHRKQGPVLPTMVLNVLPDPTLDKARKRRSSRTAGFAAPRETGPTTLLFRPGDELQNLQEWARFIQQHIQPHIPDRTPMSPLTPASPTFVNPFAPRSREPSEMQPRPGSGNGSRPGFFLKNSSQSSSVRDRPVTFSDSPSLRSKRSDLSSQTSVMTQPHMGFHNYTTMAPADLPSPATTIGEYQGEFIEGWTSAQGRSSALSSPIRGRGSVSSQVPTSLPPIPDSTSTPGPRETILDRAFQLRCIPGSEREVPGEEKLSSLARFEALMREVDEKRRQREDEEAKARPMTAAGLLARTSGPEPRSAFDEDDSDLDSDSEQDSDDDDDDSDGIARETDLDQFPSSTSAQRALDFIAGRYDPTLRHQLASRGHSIRSPPSYNHDAFMALSSAASSQTRPQTGYSNNRNRPGMTQRTHSQPHLASILASSTPLDAPRESEEGTGFSFTPGSPSAVHRTSAETRQSSSSAKGLGFTEFTRRLSSTSSLLLMQTNASGAASSRASNSDMDMQQCGQSPPQHLHHLHPRAGPPAPQQHQPPQSPPPLGERERCGWRGSVGVFGGGDGGFL</sequence>